<evidence type="ECO:0000313" key="1">
    <source>
        <dbReference type="EMBL" id="KXU99231.1"/>
    </source>
</evidence>
<proteinExistence type="predicted"/>
<organism evidence="1 2">
    <name type="scientific">Gluconobacter potus</name>
    <dbReference type="NCBI Taxonomy" id="2724927"/>
    <lineage>
        <taxon>Bacteria</taxon>
        <taxon>Pseudomonadati</taxon>
        <taxon>Pseudomonadota</taxon>
        <taxon>Alphaproteobacteria</taxon>
        <taxon>Acetobacterales</taxon>
        <taxon>Acetobacteraceae</taxon>
        <taxon>Gluconobacter</taxon>
    </lineage>
</organism>
<dbReference type="EMBL" id="LHZB01000121">
    <property type="protein sequence ID" value="KXU99231.1"/>
    <property type="molecule type" value="Genomic_DNA"/>
</dbReference>
<sequence>MMREFRDVGSFLRFMQERVMPTVPRAVQKGVEDGAIRIRKATQAQLGQYLDGPEPGLPTAPLADSTINERIRLGFTPDDPGVRTGDMRESYGERVSGPGMKVAASIGSDDIKAVVFEVGRLEQGNYQPPRPELAVAAARNEDKVAHGVARVLVRTLCGRPLPNIPDDENTTP</sequence>
<evidence type="ECO:0008006" key="3">
    <source>
        <dbReference type="Google" id="ProtNLM"/>
    </source>
</evidence>
<comment type="caution">
    <text evidence="1">The sequence shown here is derived from an EMBL/GenBank/DDBJ whole genome shotgun (WGS) entry which is preliminary data.</text>
</comment>
<reference evidence="1 2" key="1">
    <citation type="submission" date="2015-06" db="EMBL/GenBank/DDBJ databases">
        <title>Improved classification and identification of acetic acid bacteria using matrix-assisted laser desorption/ionization time-of-flight mass spectrometry; Gluconobacter nephelii and Gluconobacter uchimurae are later heterotypic synonyms of Gluconobacter japonicus and Gluconobacter oxydans, respectively.</title>
        <authorList>
            <person name="Li L."/>
            <person name="Cleenwerck I."/>
            <person name="De Vuyst L."/>
            <person name="Vandamme P."/>
        </authorList>
    </citation>
    <scope>NUCLEOTIDE SEQUENCE [LARGE SCALE GENOMIC DNA]</scope>
    <source>
        <strain evidence="1 2">LMG 1764</strain>
    </source>
</reference>
<gene>
    <name evidence="1" type="ORF">AD929_15660</name>
</gene>
<dbReference type="PATRIC" id="fig|442.7.peg.39"/>
<dbReference type="Proteomes" id="UP000075573">
    <property type="component" value="Unassembled WGS sequence"/>
</dbReference>
<protein>
    <recommendedName>
        <fullName evidence="3">Phage protein</fullName>
    </recommendedName>
</protein>
<dbReference type="AlphaFoldDB" id="A0A149QPK2"/>
<accession>A0A149QPK2</accession>
<evidence type="ECO:0000313" key="2">
    <source>
        <dbReference type="Proteomes" id="UP000075573"/>
    </source>
</evidence>
<name>A0A149QPK2_9PROT</name>